<dbReference type="SUPFAM" id="SSF56801">
    <property type="entry name" value="Acetyl-CoA synthetase-like"/>
    <property type="match status" value="6"/>
</dbReference>
<dbReference type="Gene3D" id="3.30.559.10">
    <property type="entry name" value="Chloramphenicol acetyltransferase-like domain"/>
    <property type="match status" value="6"/>
</dbReference>
<dbReference type="Gene3D" id="3.40.50.12780">
    <property type="entry name" value="N-terminal domain of ligase-like"/>
    <property type="match status" value="4"/>
</dbReference>
<dbReference type="InterPro" id="IPR025110">
    <property type="entry name" value="AMP-bd_C"/>
</dbReference>
<dbReference type="Gene3D" id="3.40.50.1820">
    <property type="entry name" value="alpha/beta hydrolase"/>
    <property type="match status" value="1"/>
</dbReference>
<dbReference type="Gene3D" id="3.30.300.30">
    <property type="match status" value="6"/>
</dbReference>
<dbReference type="PANTHER" id="PTHR45527:SF14">
    <property type="entry name" value="PLIPASTATIN SYNTHASE SUBUNIT B"/>
    <property type="match status" value="1"/>
</dbReference>
<comment type="cofactor">
    <cofactor evidence="1">
        <name>pantetheine 4'-phosphate</name>
        <dbReference type="ChEBI" id="CHEBI:47942"/>
    </cofactor>
</comment>
<dbReference type="NCBIfam" id="NF004282">
    <property type="entry name" value="PRK05691.1"/>
    <property type="match status" value="6"/>
</dbReference>
<dbReference type="InterPro" id="IPR042099">
    <property type="entry name" value="ANL_N_sf"/>
</dbReference>
<keyword evidence="3" id="KW-0597">Phosphoprotein</keyword>
<dbReference type="PROSITE" id="PS00012">
    <property type="entry name" value="PHOSPHOPANTETHEINE"/>
    <property type="match status" value="2"/>
</dbReference>
<dbReference type="SUPFAM" id="SSF52777">
    <property type="entry name" value="CoA-dependent acyltransferases"/>
    <property type="match status" value="12"/>
</dbReference>
<dbReference type="PROSITE" id="PS50075">
    <property type="entry name" value="CARRIER"/>
    <property type="match status" value="6"/>
</dbReference>
<dbReference type="GO" id="GO:0003824">
    <property type="term" value="F:catalytic activity"/>
    <property type="evidence" value="ECO:0007669"/>
    <property type="project" value="InterPro"/>
</dbReference>
<evidence type="ECO:0000313" key="8">
    <source>
        <dbReference type="Proteomes" id="UP000663929"/>
    </source>
</evidence>
<keyword evidence="4" id="KW-0175">Coiled coil</keyword>
<dbReference type="FunFam" id="1.10.1200.10:FF:000005">
    <property type="entry name" value="Nonribosomal peptide synthetase 1"/>
    <property type="match status" value="3"/>
</dbReference>
<feature type="compositionally biased region" description="Basic and acidic residues" evidence="5">
    <location>
        <begin position="5149"/>
        <end position="5162"/>
    </location>
</feature>
<evidence type="ECO:0000256" key="5">
    <source>
        <dbReference type="SAM" id="MobiDB-lite"/>
    </source>
</evidence>
<organism evidence="7 8">
    <name type="scientific">Sulfidibacter corallicola</name>
    <dbReference type="NCBI Taxonomy" id="2818388"/>
    <lineage>
        <taxon>Bacteria</taxon>
        <taxon>Pseudomonadati</taxon>
        <taxon>Acidobacteriota</taxon>
        <taxon>Holophagae</taxon>
        <taxon>Acanthopleuribacterales</taxon>
        <taxon>Acanthopleuribacteraceae</taxon>
        <taxon>Sulfidibacter</taxon>
    </lineage>
</organism>
<proteinExistence type="predicted"/>
<dbReference type="InterPro" id="IPR045851">
    <property type="entry name" value="AMP-bd_C_sf"/>
</dbReference>
<dbReference type="FunFam" id="3.40.50.12780:FF:000012">
    <property type="entry name" value="Non-ribosomal peptide synthetase"/>
    <property type="match status" value="1"/>
</dbReference>
<dbReference type="InterPro" id="IPR006162">
    <property type="entry name" value="Ppantetheine_attach_site"/>
</dbReference>
<dbReference type="InterPro" id="IPR010071">
    <property type="entry name" value="AA_adenyl_dom"/>
</dbReference>
<keyword evidence="2" id="KW-0596">Phosphopantetheine</keyword>
<dbReference type="Gene3D" id="1.10.1200.10">
    <property type="entry name" value="ACP-like"/>
    <property type="match status" value="5"/>
</dbReference>
<sequence length="6327" mass="698958">MSPFFELSGNQRDLWLDQQFYGSTVPYHIAGYIAFRGPLDIAKLRRALAITVAQVDALQLVFAFDGQHPRQRPIAGVEPALDLHDFSAQDDPAQRAHDTMMEDQARPFEPDHPPVRFSLYRLEPEIHYWYFVFHHLIADGWGWYRVMAQLIANYNRCCAGEAPVAAPPAFLASLAVEAKYRRSTRYERDRAFWRKTLMALPEPVDLPEVRDLQAARHHRDLDRAHWDRLAVMARAQGATPFQALVAIYGVYLARAFRCRALTLGLPVLNRTSAIAKRTPGLFTSEKPLALRLPAGTTFAELLGCIAADLRRSYRHQAFPLGALSGADAPSRNLFQFSLSYQRHRYDEHPVQASHAVHQLPPVAQREPLTLHVRDFDETGSLRLEFDYQREAFPAGFIADLGEGMLHLLDRFLEDPGQAVDAPALLPLDELAARERAWNRDIRLADPLHPVTHFRQVARTQPDKPVLWQEGRTRSYRALDRDSDAIARRLIDHLAAGPEVPIGLLCLRGYPQIAGIMGIFKAGAVLLPLDPDHPPERRRRLLAAAGCRLLLVDDAHGEERLPGVHSVPVDSLWAPLAALVQPPPTVDLVHTAYLLFTSGSTGEPKCCRISLANLGNYLRWGLRLVREHGGAFNDILHGSLTFDARLGSVILSLMGGGTLTAPPAELDNIAALRWVCEHPNPADVLDLTPSHLEVLAGLDLTNPRITRIFSTGEALTPAILEDALARFPGVRLINQYGPTEATIGCSAEAFGSGETIHLGQPVDGTRLYVLDPLLRPVPKGVAGELVIGGAGVCRGYDHRPKRTATSFVPDPFEADPLGARMYRSGDLVRRFPDGTLEFLGRIDHQLKINGQRIEPEEIEDVLRRHPDLDTAAVLPVQRGREKRLCAFYVSDRPVTAERLRAHVRRLLPPVMTPAHYVPLPALPLTTSGKTNRIQLASMLADLDLDPAATSNEAPTPPRTALESHLLRLCRGVLGVNRIGMDDNFVDLGGQSLTAVRLAARVRIELGRDLRVRDILLSPDLAALAQILAQKDRARARPEAPVAQGHRFPLTTGQNHLWFHQKLHPDSCTYHMPGTLDLRGPLDLAALSQAIERLQDRHEALRIRIEEREGRAFQHITDRVTPVTLHDLTRATDPEAEAHTRAERAAMAPFDLETEAPFRADLFHLAENHHLLLVVFHHIVCDGRSIEIFFRELSHLYAAARRGQEETLAPAPRWREQPIHDPHGETVARIDIGIDYWRRRLADLSRPPLPADRPASPNPDFRGDHVHFRLEATTVEALGLLAYEARGGPFAAIATLMKMLLFRATRHREVTIGTPYIGRDHAFAADAIGFFVTTLVLRSTVRDDVSFREMLAAEANAIAEALEHPPPPLERLAEELGALPEPGRTPFFDVLVAFEPNPQHDLHLPDLDCRLQPVLAPVAKLDLSFVATPDPQTGELVFTLTYRVGRFDSDRIERMARDVQNLARAAVTHPDAPLRELNLSAPESGISSAGKEPDARNDECRDSPERNPAPAQAFANGGPSHGDGRTVVDLLEATAVAHPDAVAVIDGEAHLDYRSLDRLANGLAQALVERLGVLPEDRIGLMCERNQAQAIGSLGILKAGAAYVPLDPDYPTERLSFMARDAGLRAIVAGANLFDRASDLVDRPIIRLESISACATLPVIPRDPNMAAFLIYTSGTTGRPKAAIQTHRGFANVLLARVHHLRLDRHSVYPQFFSISFDAAQLTLFSPLLAGGASLCVPAADREDPHRFAALLQRHGATHLFVPPAYLTLLKAHDIPSLEVLGSGGEAPNPALVAHFARRYKFHNDYGPCECSVMVTTHSVRPNEDLTQGVPLGRPLSGTRIYSLDHRLRAVPVGVEGEICIGGVPPGRGYHQRPAQTAASWLPDPFADEPGARMYRSGDFGRWDREGLLHFVGRRDAQVKIRGNRVEVGEVRRRLGEQPGVEAAVVVARATPSGNKELIAYYTTPDGAEIPRLKVSLAAILPDYMVPAYLVPLAAMPLTANGKIDTAALPAPVRSTRAAHQPPRDRLESVLAEIWATVLHHEPIGRESDFFELGGQSLSAMRVAALAREKLGCHLEMRDIFERPVLADLVDRLRRRTPIETQAAIPAIASAADYPLSHAQQRLWVLDRMADAAITYNMPGAFTLEGQLDADALEAGLQTLFARHEALRTVIAVRDGQPRQRLLPPDRFSMTRLDLSHREDAEAQAMALARRDATTAFDLAAGPLMRAALVKLADQRHLLFVCLHHIVCDGWSLRIMTRELFRFYREPRDGAPLAIHYKDYAAWQNDRLEKGFLDESRRFWLARFDSPPAALDLPTDQPRSATPRFDGARVPLKFDPALTRQLRTYARDHQASSFILLQALVKVLLFRHTGQTDLVIGVPVAGRDHADLDGQVGFYVNMLALRDRLEPGSDFSHLLISARDNAAEAYAHQAYPFDLLVAELPGERDPGRAPLFDVVVSFEDPRETALELPGLRVLQRETEVPAGKFDLTFAFEDAGTHFTGAIEYNCRLFDAGRIRSFAAQLTALAEAVVAGNDASLALLPVHAPGELARLRAAAQGERLALPPEAHVVRYIERQVTATPNRTAVVAHDGNLSYADLKARANRLTHALQSRGVGPERRVGVMVARGRDLPVALLAVLQSGAAYVPLDPTATEPHLRRLWREADCHVLLHEPDQTEKARRIAGPAALCLSQAQAFPDYPPHVAWHPQQAAYVIFTSGSTGRPKGVVVAHAALVNLLENYRHRFFGSLSQHPVLRVSSFSATIFDASVPMIFAPLAFGHEVHIAREEELADARLASAFLKRNRVHMVDGTPGMLAAILEYGGWNPELALVISGGEALPASLARRFAEGPRLANAYGPTESCVDAVGCRIAPSDANRDGPLPIGEPYANLEAFLMDRFGRLVPEGAAGELWLGGAGLARGYLNQPAATAESFVPHPFRAGARLYRTGDLACCRTDGRLVFLGRRDAQVKLRGFRIELGEVEEALRRLPGVAVAAAKLHEDGAGDCCLAAYLVPTGDGADLDLDHPAEVQVLRDLLAARLPRYMLPSVFVSLPALPLTATGKLNREALPTPERTAIDIVPPRNDLERSLVAIWRDVLECEVIGIHDDFFRLGGHSLKAIRLSARVHADLGLELGLNEILGTPTIAQQARLLQTRNVAAVAEVARLPQAEHYPVSHAQRRMWILDRLDPVAYNMPGAFSLEGPLDRSALERAFVTVIARHESLRTTFCEVDGEPRQRIQPTLKMPLPLIDLSQDADPRARAADITRQEAHRPFDLTTGPLIRLSLLRLAPQHHLLLANMHHIVCDEWSMGVLVRELGAAYRAHKEGSEPRLPTLTRQYRDFTAHALSSLDTSAQNKHRDYWLKRLAGDLPVLELPADRPRPPRQAFVGSHHRLLWEPELADALATLARRRGNTLYMVLAALAAIMLKRHTGQDHVLVGMPVSGRDRLDLENQVGLYLNTLVLRSHVQGETRLEALLDQVARDIEAAFSHRDYPFDRLVDELGAARDLSRSPVFQAMIVMQEREAERFGFEGLRTTPFPLAFDIAKCDLTFFFQQCEDGLLVTLEYAEHLGHARMRRFAEQFRHLAQAAPRALDLPVDRLPLLPPPQRRALLAACDRRREREDPCDVLGVFADQVSRNASETAVVFGDRQLSYGRLDALSRDLAALLRQHGIGPEDVVGVALPRGEWVPVALLAILRAGGVYLPLDPTYPRERLAHTVRHSRCKLLLALERPARSPVDLAVLSPIDPPPSDDAATPALAPDRLAYLIYTSGSTGVPKGVACTHRCLNHLVAWQRRELGSGLRVAAYAPLGFDVSIQEMLFTLCGGGCLYVVSEDRRRDLAGLTSLLLKHHIQMITMPFSALDLLFGDEDLDVTFPALRFLCTSGEALRRTAGLTGFLSRHPEVVLHNQYGPSETHVVTACDITVEDPEAAPIGRPIDGSAAYLLDAHLQPVPAGVVGEIYLAGANLARGYHGDPGQTAARFLPDPFGGPGDRIYRSGDLGRLEEDGRISFLGRNDRQVKIRGYRVEPDEVSQILRSLPGVREAATVGLRIGDTTELASYVVGPQPKAAEAIRQALSDRLPAFMMPAFLEFLPSLPRLPSGKLDPGALPRPVRSPSRPRSERPGRLPRDPLERQLAAHWSRILGRDEMSIDDDFFALGGHSLKAMQLVAALRKDLRQEVALVDLFEAPTVAAFAQRLRQGRPARYLPYTAVPDREHYPLSPAQRRIWLLARLDPGCTAYHVPVLLRLKGYLDEGALAAALTEVVARHHILRTRFLADGDEPVQRIDPPTPPPIRKHDLRHAPAQALSLQAQHAEEPFDLARAHPFRIDLVREDANRWSLLLCFHHIATDGWSMTPLLEELTACYSAHRAGRRPDLPPLPVQYRDYAVRQDQLLRSGELEAQVRYWRAQLADADPPRLPCDHARPEVFSYRGASHLFDLDEADSAAVQRLAQAEGVTPYVVLLGAFHLSLARYCGGRAPHIGTPVANRDREELAGLIGFFVNTLVIRAEFDPAEPVRLFLHRLRCVVLEAFDHRDVPFEALVEMLQPERDRSRQPLFDVMFAFQGPVVSEGRWPDLAWESASLPHETAKFDLTLTLVETDGRLHGCLEYCSDLFTAETMARLAHHYVTMLRAMTADPLITPARMPMITEDERQRLVALAGTPEPLPSPCAGIHQMFERQAARHPDRIALSLDGARMTYGQLEARANRLAHHLRRLRVGPETLVALMLEPSFETLVGILAVLKAGGAYLPLDPRQPRPRLQAMMGDARPVLLLHHGLERSDLPEGDWPTLDLADEIIWAPLPDSPPSPALSPDHLAYVIYTSGSSGAPKGVMVAHRQVLQLFAAAERRFDFDERDVWTLFHAYSFDFSVWEIWGALAYGGRLVIVPYWLGRTPARFLELLRTERVTVLSQTPSAFGQLLAAEARAPLPDADVPRYVVFGGEALEVSTVHAWMARHPEGRTRFVNMYGITETCVHVTFRELDAGSERGDVGRALPHLAAYVCDAALRLQPPGLPGELMIAGEGVARGYLNRPGLTAERFQPNPFATRPGQRLYRSGDLAVLRPNGALIHRGRADQQVKIRGYRIEPGEIRAALAAHPLLADAAVVARGSGAGPILVAYVQAHDASAELVPDPREWLTSRLPTYMVPSHFVRLKQLPLTPNGKLDRRRLPEPETRAEAPFAPPRNETERRVARMWEAVLDTRPVGIHDDFFERGGHSLAAARVTNRIHAELGVEIALRDFFATPTVAFLTDRIASLCRSTPETNEMLGVPLPSPVAETHVEVPVSHAQRRMWFLSQIEGQSIAYNMPHALAIDGALNEAAMVSALEALVARHQGLRCVLRYEEGRLHQRVLPESRFTLSKPELAPCEETGDWFDEVRAWCERDAHRPFSLASEPPFRAALFSESERHHVLYLNLHHAAGDGWSIGLIVRELAAFYRFHDAGIRHGLDDTPMQITTFSVWQAALLESARIQAQRSFWLARLTPPPSRLELPLDHPRPAVRSYRGDRRQTVFPPETATRLERLAHGHGASLFILLLAAIKALLYRYSGQSDFVIGTPVAARPHPRLEGLVGCLVNTLPLRDAFHGQMSFAALLQQTAAATLDMLDHQLYPFERLVDDLALVRDTSRPVLFDVMLVMQNAELDLPDLGGPTVTGFPFAFRTAKFDMLFNFWQADEGLHLELEFNGDLFEAHRIERMFGHLETLLDAVIHQPDQKLDLLPIMPAVERSRLLRLGRQDPPVDPRPTLLQAFARRVAAHPERTALDVGGMRWTYAQVDGWSAALAAALRAEGVGVGDRVITCLPREAPVAVCLLAVLRLGATHAYLDPHDPALRKRQFLAETQPSAVLARPADRDVFGDLPCLAVSDEPPPDPVSFLDVVPAPHLPAYLIYTSGSTGKPKAVVGTHACLENLMAWQLSVMGPNLRGLGFAALGFDVAVQEMLFTLYSGGTLYALSTLERLDMAGIADCIERHQIQLMTMPYTPLSLFFRENRNVPDCLRHIVTSGERLRLDTRLRDTLQANPNLVLHNQYGPSETHVVTAQSMRGSDPSLPDLPAIGTPIADTRCLVLDGHGQPVPTGVAGELYLGGANLANGYLGRAALTAQAFVPAPPEAGLEAGARLYRTGDRCVWDEAGLLHFQGRFDDQVKVRGFRVEPGEVAAVLADHAAVQEAAVVAHAGDGRTRLAAYVITSQATEADALGLWLRERLPEHMVPEAFLFLDAFPLNANGKLDRAALPMPARPQAPKTTTQPATGAERTVADIWKAVLELDSVGVHDAFFDIGGNSFSLIEIHGRLKAEFGEPLPIVKLFEHTTIAALAAYLSGRDKAKSARVAARAEARKAARGGRRRR</sequence>
<dbReference type="SUPFAM" id="SSF47336">
    <property type="entry name" value="ACP-like"/>
    <property type="match status" value="6"/>
</dbReference>
<dbReference type="InterPro" id="IPR020806">
    <property type="entry name" value="PKS_PP-bd"/>
</dbReference>
<dbReference type="SMART" id="SM00823">
    <property type="entry name" value="PKS_PP"/>
    <property type="match status" value="6"/>
</dbReference>
<feature type="region of interest" description="Disordered" evidence="5">
    <location>
        <begin position="4092"/>
        <end position="4120"/>
    </location>
</feature>
<dbReference type="GO" id="GO:0005829">
    <property type="term" value="C:cytosol"/>
    <property type="evidence" value="ECO:0007669"/>
    <property type="project" value="TreeGrafter"/>
</dbReference>
<dbReference type="CDD" id="cd17643">
    <property type="entry name" value="A_NRPS_Cytc1-like"/>
    <property type="match status" value="1"/>
</dbReference>
<dbReference type="GO" id="GO:0031177">
    <property type="term" value="F:phosphopantetheine binding"/>
    <property type="evidence" value="ECO:0007669"/>
    <property type="project" value="InterPro"/>
</dbReference>
<dbReference type="FunFam" id="3.40.50.980:FF:000001">
    <property type="entry name" value="Non-ribosomal peptide synthetase"/>
    <property type="match status" value="1"/>
</dbReference>
<feature type="domain" description="Carrier" evidence="6">
    <location>
        <begin position="6228"/>
        <end position="6303"/>
    </location>
</feature>
<dbReference type="NCBIfam" id="NF003417">
    <property type="entry name" value="PRK04813.1"/>
    <property type="match status" value="6"/>
</dbReference>
<evidence type="ECO:0000259" key="6">
    <source>
        <dbReference type="PROSITE" id="PS50075"/>
    </source>
</evidence>
<dbReference type="GO" id="GO:0043041">
    <property type="term" value="P:amino acid activation for nonribosomal peptide biosynthetic process"/>
    <property type="evidence" value="ECO:0007669"/>
    <property type="project" value="TreeGrafter"/>
</dbReference>
<reference evidence="7" key="1">
    <citation type="submission" date="2021-03" db="EMBL/GenBank/DDBJ databases">
        <title>Acanthopleuribacteraceae sp. M133.</title>
        <authorList>
            <person name="Wang G."/>
        </authorList>
    </citation>
    <scope>NUCLEOTIDE SEQUENCE</scope>
    <source>
        <strain evidence="7">M133</strain>
    </source>
</reference>
<name>A0A8A4U0J0_SULCO</name>
<dbReference type="Proteomes" id="UP000663929">
    <property type="component" value="Chromosome"/>
</dbReference>
<evidence type="ECO:0000256" key="4">
    <source>
        <dbReference type="SAM" id="Coils"/>
    </source>
</evidence>
<gene>
    <name evidence="7" type="ORF">J3U87_07305</name>
</gene>
<dbReference type="Pfam" id="PF00501">
    <property type="entry name" value="AMP-binding"/>
    <property type="match status" value="6"/>
</dbReference>
<evidence type="ECO:0000256" key="3">
    <source>
        <dbReference type="ARBA" id="ARBA00022553"/>
    </source>
</evidence>
<feature type="region of interest" description="Disordered" evidence="5">
    <location>
        <begin position="1471"/>
        <end position="1520"/>
    </location>
</feature>
<dbReference type="Pfam" id="PF13193">
    <property type="entry name" value="AMP-binding_C"/>
    <property type="match status" value="5"/>
</dbReference>
<dbReference type="InterPro" id="IPR001242">
    <property type="entry name" value="Condensation_dom"/>
</dbReference>
<feature type="region of interest" description="Disordered" evidence="5">
    <location>
        <begin position="5147"/>
        <end position="5173"/>
    </location>
</feature>
<dbReference type="InterPro" id="IPR000873">
    <property type="entry name" value="AMP-dep_synth/lig_dom"/>
</dbReference>
<dbReference type="InterPro" id="IPR009081">
    <property type="entry name" value="PP-bd_ACP"/>
</dbReference>
<dbReference type="PANTHER" id="PTHR45527">
    <property type="entry name" value="NONRIBOSOMAL PEPTIDE SYNTHETASE"/>
    <property type="match status" value="1"/>
</dbReference>
<dbReference type="Gene3D" id="3.40.50.980">
    <property type="match status" value="4"/>
</dbReference>
<evidence type="ECO:0000256" key="2">
    <source>
        <dbReference type="ARBA" id="ARBA00022450"/>
    </source>
</evidence>
<feature type="compositionally biased region" description="Basic and acidic residues" evidence="5">
    <location>
        <begin position="4108"/>
        <end position="4120"/>
    </location>
</feature>
<dbReference type="GO" id="GO:0044550">
    <property type="term" value="P:secondary metabolite biosynthetic process"/>
    <property type="evidence" value="ECO:0007669"/>
    <property type="project" value="TreeGrafter"/>
</dbReference>
<feature type="domain" description="Carrier" evidence="6">
    <location>
        <begin position="3073"/>
        <end position="3148"/>
    </location>
</feature>
<evidence type="ECO:0000256" key="1">
    <source>
        <dbReference type="ARBA" id="ARBA00001957"/>
    </source>
</evidence>
<dbReference type="CDD" id="cd19531">
    <property type="entry name" value="LCL_NRPS-like"/>
    <property type="match status" value="5"/>
</dbReference>
<feature type="domain" description="Carrier" evidence="6">
    <location>
        <begin position="955"/>
        <end position="1030"/>
    </location>
</feature>
<protein>
    <submittedName>
        <fullName evidence="7">Non-ribosomal peptide synthase/polyketide synthase</fullName>
    </submittedName>
</protein>
<dbReference type="FunFam" id="3.30.300.30:FF:000015">
    <property type="entry name" value="Nonribosomal peptide synthase SidD"/>
    <property type="match status" value="1"/>
</dbReference>
<dbReference type="NCBIfam" id="TIGR01733">
    <property type="entry name" value="AA-adenyl-dom"/>
    <property type="match status" value="6"/>
</dbReference>
<dbReference type="PROSITE" id="PS00455">
    <property type="entry name" value="AMP_BINDING"/>
    <property type="match status" value="6"/>
</dbReference>
<dbReference type="EMBL" id="CP071793">
    <property type="protein sequence ID" value="QTD52265.1"/>
    <property type="molecule type" value="Genomic_DNA"/>
</dbReference>
<dbReference type="GO" id="GO:0072330">
    <property type="term" value="P:monocarboxylic acid biosynthetic process"/>
    <property type="evidence" value="ECO:0007669"/>
    <property type="project" value="UniProtKB-ARBA"/>
</dbReference>
<dbReference type="KEGG" id="scor:J3U87_07305"/>
<evidence type="ECO:0000313" key="7">
    <source>
        <dbReference type="EMBL" id="QTD52265.1"/>
    </source>
</evidence>
<feature type="domain" description="Carrier" evidence="6">
    <location>
        <begin position="4116"/>
        <end position="4191"/>
    </location>
</feature>
<dbReference type="InterPro" id="IPR020845">
    <property type="entry name" value="AMP-binding_CS"/>
</dbReference>
<dbReference type="Pfam" id="PF00550">
    <property type="entry name" value="PP-binding"/>
    <property type="match status" value="6"/>
</dbReference>
<dbReference type="CDD" id="cd05930">
    <property type="entry name" value="A_NRPS"/>
    <property type="match status" value="4"/>
</dbReference>
<dbReference type="Gene3D" id="3.30.559.30">
    <property type="entry name" value="Nonribosomal peptide synthetase, condensation domain"/>
    <property type="match status" value="6"/>
</dbReference>
<dbReference type="Pfam" id="PF00668">
    <property type="entry name" value="Condensation"/>
    <property type="match status" value="6"/>
</dbReference>
<dbReference type="InterPro" id="IPR023213">
    <property type="entry name" value="CAT-like_dom_sf"/>
</dbReference>
<feature type="compositionally biased region" description="Basic and acidic residues" evidence="5">
    <location>
        <begin position="1489"/>
        <end position="1503"/>
    </location>
</feature>
<feature type="domain" description="Carrier" evidence="6">
    <location>
        <begin position="5168"/>
        <end position="5243"/>
    </location>
</feature>
<dbReference type="Gene3D" id="2.30.38.10">
    <property type="entry name" value="Luciferase, Domain 3"/>
    <property type="match status" value="2"/>
</dbReference>
<keyword evidence="8" id="KW-1185">Reference proteome</keyword>
<feature type="domain" description="Carrier" evidence="6">
    <location>
        <begin position="2020"/>
        <end position="2095"/>
    </location>
</feature>
<feature type="coiled-coil region" evidence="4">
    <location>
        <begin position="1082"/>
        <end position="1109"/>
    </location>
</feature>
<dbReference type="RefSeq" id="WP_237382374.1">
    <property type="nucleotide sequence ID" value="NZ_CP071793.1"/>
</dbReference>
<dbReference type="InterPro" id="IPR029058">
    <property type="entry name" value="AB_hydrolase_fold"/>
</dbReference>
<dbReference type="FunFam" id="1.10.1200.10:FF:000016">
    <property type="entry name" value="Non-ribosomal peptide synthase"/>
    <property type="match status" value="1"/>
</dbReference>
<dbReference type="InterPro" id="IPR036736">
    <property type="entry name" value="ACP-like_sf"/>
</dbReference>
<accession>A0A8A4U0J0</accession>